<reference evidence="3 4" key="1">
    <citation type="journal article" date="2019" name="Int. J. Syst. Evol. Microbiol.">
        <title>The Global Catalogue of Microorganisms (GCM) 10K type strain sequencing project: providing services to taxonomists for standard genome sequencing and annotation.</title>
        <authorList>
            <consortium name="The Broad Institute Genomics Platform"/>
            <consortium name="The Broad Institute Genome Sequencing Center for Infectious Disease"/>
            <person name="Wu L."/>
            <person name="Ma J."/>
        </authorList>
    </citation>
    <scope>NUCLEOTIDE SEQUENCE [LARGE SCALE GENOMIC DNA]</scope>
    <source>
        <strain evidence="3 4">JCM 15309</strain>
    </source>
</reference>
<feature type="region of interest" description="Disordered" evidence="1">
    <location>
        <begin position="26"/>
        <end position="46"/>
    </location>
</feature>
<evidence type="ECO:0000256" key="1">
    <source>
        <dbReference type="SAM" id="MobiDB-lite"/>
    </source>
</evidence>
<keyword evidence="2" id="KW-1133">Transmembrane helix</keyword>
<keyword evidence="2" id="KW-0812">Transmembrane</keyword>
<accession>A0ABN2RQN3</accession>
<comment type="caution">
    <text evidence="3">The sequence shown here is derived from an EMBL/GenBank/DDBJ whole genome shotgun (WGS) entry which is preliminary data.</text>
</comment>
<proteinExistence type="predicted"/>
<evidence type="ECO:0000313" key="3">
    <source>
        <dbReference type="EMBL" id="GAA1973170.1"/>
    </source>
</evidence>
<dbReference type="Proteomes" id="UP001500571">
    <property type="component" value="Unassembled WGS sequence"/>
</dbReference>
<dbReference type="EMBL" id="BAAAPB010000005">
    <property type="protein sequence ID" value="GAA1973170.1"/>
    <property type="molecule type" value="Genomic_DNA"/>
</dbReference>
<feature type="compositionally biased region" description="Acidic residues" evidence="1">
    <location>
        <begin position="30"/>
        <end position="45"/>
    </location>
</feature>
<feature type="transmembrane region" description="Helical" evidence="2">
    <location>
        <begin position="122"/>
        <end position="140"/>
    </location>
</feature>
<feature type="compositionally biased region" description="Basic and acidic residues" evidence="1">
    <location>
        <begin position="248"/>
        <end position="257"/>
    </location>
</feature>
<evidence type="ECO:0000313" key="4">
    <source>
        <dbReference type="Proteomes" id="UP001500571"/>
    </source>
</evidence>
<name>A0ABN2RQN3_9ACTN</name>
<sequence>MPDQSPLESPGPLRAHAWVVPDLSARSEADDVVEETDGAEDDTADEFTRRVEDRVRIARYAHSLKRVVHSPSELTKGREIEQQAAVWVPIVTFTVTAVCAVIVVLLATTVAGDPGHGRLSEAFVALATVGFLVAGFSTLSRSQDYFDVRRPGGRLIRTDLADAYETVRDGAAVLVELGVPPAALSRVADLLPQAERLVDFLVDHEARGGVVRGHPAYDQLTLMGAEVTVLTDMAEERLGRRSSRRRDRPVDAERAEQPPDEAGVTPFDTLADLVAMLGPDVPGPRLPRQYGR</sequence>
<protein>
    <recommendedName>
        <fullName evidence="5">SLATT domain-containing protein</fullName>
    </recommendedName>
</protein>
<feature type="region of interest" description="Disordered" evidence="1">
    <location>
        <begin position="237"/>
        <end position="268"/>
    </location>
</feature>
<evidence type="ECO:0000256" key="2">
    <source>
        <dbReference type="SAM" id="Phobius"/>
    </source>
</evidence>
<keyword evidence="4" id="KW-1185">Reference proteome</keyword>
<evidence type="ECO:0008006" key="5">
    <source>
        <dbReference type="Google" id="ProtNLM"/>
    </source>
</evidence>
<gene>
    <name evidence="3" type="ORF">GCM10009798_37990</name>
</gene>
<keyword evidence="2" id="KW-0472">Membrane</keyword>
<organism evidence="3 4">
    <name type="scientific">Nocardioides panacihumi</name>
    <dbReference type="NCBI Taxonomy" id="400774"/>
    <lineage>
        <taxon>Bacteria</taxon>
        <taxon>Bacillati</taxon>
        <taxon>Actinomycetota</taxon>
        <taxon>Actinomycetes</taxon>
        <taxon>Propionibacteriales</taxon>
        <taxon>Nocardioidaceae</taxon>
        <taxon>Nocardioides</taxon>
    </lineage>
</organism>
<feature type="transmembrane region" description="Helical" evidence="2">
    <location>
        <begin position="84"/>
        <end position="110"/>
    </location>
</feature>